<gene>
    <name evidence="1" type="ORF">CNR29_07205</name>
</gene>
<evidence type="ECO:0000313" key="2">
    <source>
        <dbReference type="Proteomes" id="UP000217918"/>
    </source>
</evidence>
<proteinExistence type="predicted"/>
<dbReference type="Proteomes" id="UP000217918">
    <property type="component" value="Unassembled WGS sequence"/>
</dbReference>
<sequence length="83" mass="9394">MNRFAINGHIVSEPKVLKLSPLLLFVKIEDDSGHRVNCLVHQHGLNFLYQATLNSHVALYGHHNDRKQFVISKYAIISTKVSA</sequence>
<organism evidence="1 2">
    <name type="scientific">Levilactobacillus brevis</name>
    <name type="common">Lactobacillus brevis</name>
    <dbReference type="NCBI Taxonomy" id="1580"/>
    <lineage>
        <taxon>Bacteria</taxon>
        <taxon>Bacillati</taxon>
        <taxon>Bacillota</taxon>
        <taxon>Bacilli</taxon>
        <taxon>Lactobacillales</taxon>
        <taxon>Lactobacillaceae</taxon>
        <taxon>Levilactobacillus</taxon>
    </lineage>
</organism>
<name>A0A2A3TUC1_LEVBR</name>
<protein>
    <submittedName>
        <fullName evidence="1">Uncharacterized protein</fullName>
    </submittedName>
</protein>
<comment type="caution">
    <text evidence="1">The sequence shown here is derived from an EMBL/GenBank/DDBJ whole genome shotgun (WGS) entry which is preliminary data.</text>
</comment>
<accession>A0A2A3TUC1</accession>
<reference evidence="1 2" key="1">
    <citation type="submission" date="2017-09" db="EMBL/GenBank/DDBJ databases">
        <title>Genome sequence of Lactobacillus brevis D7.</title>
        <authorList>
            <person name="Kwon M.-S."/>
            <person name="Lim S.K."/>
            <person name="Choi H.-J."/>
        </authorList>
    </citation>
    <scope>NUCLEOTIDE SEQUENCE [LARGE SCALE GENOMIC DNA]</scope>
    <source>
        <strain evidence="1 2">D7</strain>
    </source>
</reference>
<dbReference type="AlphaFoldDB" id="A0A2A3TUC1"/>
<evidence type="ECO:0000313" key="1">
    <source>
        <dbReference type="EMBL" id="PBQ23813.1"/>
    </source>
</evidence>
<dbReference type="EMBL" id="NVYO01000001">
    <property type="protein sequence ID" value="PBQ23813.1"/>
    <property type="molecule type" value="Genomic_DNA"/>
</dbReference>